<reference evidence="3" key="1">
    <citation type="submission" date="2023-03" db="EMBL/GenBank/DDBJ databases">
        <title>Massive genome expansion in bonnet fungi (Mycena s.s.) driven by repeated elements and novel gene families across ecological guilds.</title>
        <authorList>
            <consortium name="Lawrence Berkeley National Laboratory"/>
            <person name="Harder C.B."/>
            <person name="Miyauchi S."/>
            <person name="Viragh M."/>
            <person name="Kuo A."/>
            <person name="Thoen E."/>
            <person name="Andreopoulos B."/>
            <person name="Lu D."/>
            <person name="Skrede I."/>
            <person name="Drula E."/>
            <person name="Henrissat B."/>
            <person name="Morin E."/>
            <person name="Kohler A."/>
            <person name="Barry K."/>
            <person name="LaButti K."/>
            <person name="Morin E."/>
            <person name="Salamov A."/>
            <person name="Lipzen A."/>
            <person name="Mereny Z."/>
            <person name="Hegedus B."/>
            <person name="Baldrian P."/>
            <person name="Stursova M."/>
            <person name="Weitz H."/>
            <person name="Taylor A."/>
            <person name="Grigoriev I.V."/>
            <person name="Nagy L.G."/>
            <person name="Martin F."/>
            <person name="Kauserud H."/>
        </authorList>
    </citation>
    <scope>NUCLEOTIDE SEQUENCE</scope>
    <source>
        <strain evidence="3">CBHHK200</strain>
    </source>
</reference>
<dbReference type="AlphaFoldDB" id="A0AAD6SX47"/>
<organism evidence="3 4">
    <name type="scientific">Mycena alexandri</name>
    <dbReference type="NCBI Taxonomy" id="1745969"/>
    <lineage>
        <taxon>Eukaryota</taxon>
        <taxon>Fungi</taxon>
        <taxon>Dikarya</taxon>
        <taxon>Basidiomycota</taxon>
        <taxon>Agaricomycotina</taxon>
        <taxon>Agaricomycetes</taxon>
        <taxon>Agaricomycetidae</taxon>
        <taxon>Agaricales</taxon>
        <taxon>Marasmiineae</taxon>
        <taxon>Mycenaceae</taxon>
        <taxon>Mycena</taxon>
    </lineage>
</organism>
<comment type="caution">
    <text evidence="3">The sequence shown here is derived from an EMBL/GenBank/DDBJ whole genome shotgun (WGS) entry which is preliminary data.</text>
</comment>
<feature type="compositionally biased region" description="Polar residues" evidence="1">
    <location>
        <begin position="63"/>
        <end position="73"/>
    </location>
</feature>
<feature type="region of interest" description="Disordered" evidence="1">
    <location>
        <begin position="27"/>
        <end position="89"/>
    </location>
</feature>
<accession>A0AAD6SX47</accession>
<dbReference type="EMBL" id="JARJCM010000050">
    <property type="protein sequence ID" value="KAJ7035428.1"/>
    <property type="molecule type" value="Genomic_DNA"/>
</dbReference>
<feature type="domain" description="Ribonuclease H1 N-terminal" evidence="2">
    <location>
        <begin position="209"/>
        <end position="250"/>
    </location>
</feature>
<evidence type="ECO:0000259" key="2">
    <source>
        <dbReference type="Pfam" id="PF01693"/>
    </source>
</evidence>
<proteinExistence type="predicted"/>
<keyword evidence="4" id="KW-1185">Reference proteome</keyword>
<dbReference type="Pfam" id="PF01693">
    <property type="entry name" value="Cauli_VI"/>
    <property type="match status" value="2"/>
</dbReference>
<dbReference type="InterPro" id="IPR011320">
    <property type="entry name" value="RNase_H1_N"/>
</dbReference>
<gene>
    <name evidence="3" type="ORF">C8F04DRAFT_1258980</name>
</gene>
<sequence length="272" mass="29722">MTALSQTARQYTDDEFETLIANLDDLHLATVQTGPRPRTPPPPPLPPNYSPPVPTTPARPNSRVYQFQTPTRSGRTREWSEASHHTQGVPHALVRTIQSPTTPRTKKRGAYTVFYGRQPGVFKHWFGVGGAQVQVTGVPSAVHQGYATVAEAEAAFNYALERSWVAVRGSRPPSPSELPQTAIPTLPLPQDLTVSIHNPLHGASPSTPKWYIVYTGISPGIYASYLECALNTLGLSSARYDSADSREEAERRWAVAVAGTNVNIVTPRYATQ</sequence>
<name>A0AAD6SX47_9AGAR</name>
<dbReference type="InterPro" id="IPR009027">
    <property type="entry name" value="Ribosomal_bL9/RNase_H1_N"/>
</dbReference>
<dbReference type="Gene3D" id="3.40.970.10">
    <property type="entry name" value="Ribonuclease H1, N-terminal domain"/>
    <property type="match status" value="2"/>
</dbReference>
<dbReference type="InterPro" id="IPR037056">
    <property type="entry name" value="RNase_H1_N_sf"/>
</dbReference>
<feature type="compositionally biased region" description="Pro residues" evidence="1">
    <location>
        <begin position="37"/>
        <end position="57"/>
    </location>
</feature>
<evidence type="ECO:0000256" key="1">
    <source>
        <dbReference type="SAM" id="MobiDB-lite"/>
    </source>
</evidence>
<evidence type="ECO:0000313" key="4">
    <source>
        <dbReference type="Proteomes" id="UP001218188"/>
    </source>
</evidence>
<evidence type="ECO:0000313" key="3">
    <source>
        <dbReference type="EMBL" id="KAJ7035428.1"/>
    </source>
</evidence>
<dbReference type="Proteomes" id="UP001218188">
    <property type="component" value="Unassembled WGS sequence"/>
</dbReference>
<dbReference type="SUPFAM" id="SSF55658">
    <property type="entry name" value="L9 N-domain-like"/>
    <property type="match status" value="2"/>
</dbReference>
<feature type="domain" description="Ribonuclease H1 N-terminal" evidence="2">
    <location>
        <begin position="110"/>
        <end position="154"/>
    </location>
</feature>
<feature type="compositionally biased region" description="Basic and acidic residues" evidence="1">
    <location>
        <begin position="75"/>
        <end position="84"/>
    </location>
</feature>
<protein>
    <recommendedName>
        <fullName evidence="2">Ribonuclease H1 N-terminal domain-containing protein</fullName>
    </recommendedName>
</protein>